<organism evidence="1">
    <name type="scientific">marine sediment metagenome</name>
    <dbReference type="NCBI Taxonomy" id="412755"/>
    <lineage>
        <taxon>unclassified sequences</taxon>
        <taxon>metagenomes</taxon>
        <taxon>ecological metagenomes</taxon>
    </lineage>
</organism>
<gene>
    <name evidence="1" type="ORF">S01H1_07974</name>
</gene>
<protein>
    <submittedName>
        <fullName evidence="1">Uncharacterized protein</fullName>
    </submittedName>
</protein>
<reference evidence="1" key="1">
    <citation type="journal article" date="2014" name="Front. Microbiol.">
        <title>High frequency of phylogenetically diverse reductive dehalogenase-homologous genes in deep subseafloor sedimentary metagenomes.</title>
        <authorList>
            <person name="Kawai M."/>
            <person name="Futagami T."/>
            <person name="Toyoda A."/>
            <person name="Takaki Y."/>
            <person name="Nishi S."/>
            <person name="Hori S."/>
            <person name="Arai W."/>
            <person name="Tsubouchi T."/>
            <person name="Morono Y."/>
            <person name="Uchiyama I."/>
            <person name="Ito T."/>
            <person name="Fujiyama A."/>
            <person name="Inagaki F."/>
            <person name="Takami H."/>
        </authorList>
    </citation>
    <scope>NUCLEOTIDE SEQUENCE</scope>
    <source>
        <strain evidence="1">Expedition CK06-06</strain>
    </source>
</reference>
<proteinExistence type="predicted"/>
<sequence length="94" mass="10298">MVVQSRFEKRMLAKIPDDPESRTYADAFADLVFELAQDANRTAFERVLDLVLPVVKEAPPVADSPQDSDGLRNRLATIAAGAGPRPDHPELAPE</sequence>
<evidence type="ECO:0000313" key="1">
    <source>
        <dbReference type="EMBL" id="GAF72873.1"/>
    </source>
</evidence>
<dbReference type="EMBL" id="BARS01004091">
    <property type="protein sequence ID" value="GAF72873.1"/>
    <property type="molecule type" value="Genomic_DNA"/>
</dbReference>
<comment type="caution">
    <text evidence="1">The sequence shown here is derived from an EMBL/GenBank/DDBJ whole genome shotgun (WGS) entry which is preliminary data.</text>
</comment>
<name>X0RVP6_9ZZZZ</name>
<accession>X0RVP6</accession>
<dbReference type="AlphaFoldDB" id="X0RVP6"/>